<proteinExistence type="predicted"/>
<evidence type="ECO:0000313" key="2">
    <source>
        <dbReference type="Proteomes" id="UP000077734"/>
    </source>
</evidence>
<dbReference type="Proteomes" id="UP000077734">
    <property type="component" value="Unassembled WGS sequence"/>
</dbReference>
<sequence length="67" mass="7435">MARAFRFKIPNAVQSTGLAGIFDPFRKLVGTIIETGRFSFHVPATFMGFFQEALTPTISKELRGVVD</sequence>
<protein>
    <submittedName>
        <fullName evidence="1">Uncharacterized protein</fullName>
    </submittedName>
</protein>
<name>A0AA91I3N4_9GAMM</name>
<accession>A0AA91I3N4</accession>
<evidence type="ECO:0000313" key="1">
    <source>
        <dbReference type="EMBL" id="OAI22328.1"/>
    </source>
</evidence>
<gene>
    <name evidence="1" type="ORF">A1356_19315</name>
</gene>
<reference evidence="1 2" key="1">
    <citation type="submission" date="2016-03" db="EMBL/GenBank/DDBJ databases">
        <authorList>
            <person name="Heylen K."/>
            <person name="De Vos P."/>
            <person name="Vekeman B."/>
        </authorList>
    </citation>
    <scope>NUCLEOTIDE SEQUENCE [LARGE SCALE GENOMIC DNA]</scope>
    <source>
        <strain evidence="1 2">R-49807</strain>
    </source>
</reference>
<organism evidence="1 2">
    <name type="scientific">Methylomonas koyamae</name>
    <dbReference type="NCBI Taxonomy" id="702114"/>
    <lineage>
        <taxon>Bacteria</taxon>
        <taxon>Pseudomonadati</taxon>
        <taxon>Pseudomonadota</taxon>
        <taxon>Gammaproteobacteria</taxon>
        <taxon>Methylococcales</taxon>
        <taxon>Methylococcaceae</taxon>
        <taxon>Methylomonas</taxon>
    </lineage>
</organism>
<keyword evidence="2" id="KW-1185">Reference proteome</keyword>
<dbReference type="AlphaFoldDB" id="A0AA91I3N4"/>
<dbReference type="EMBL" id="LUUL01000124">
    <property type="protein sequence ID" value="OAI22328.1"/>
    <property type="molecule type" value="Genomic_DNA"/>
</dbReference>
<dbReference type="RefSeq" id="WP_157204599.1">
    <property type="nucleotide sequence ID" value="NZ_CP023669.1"/>
</dbReference>
<comment type="caution">
    <text evidence="1">The sequence shown here is derived from an EMBL/GenBank/DDBJ whole genome shotgun (WGS) entry which is preliminary data.</text>
</comment>